<dbReference type="AlphaFoldDB" id="A0A0P8YUZ9"/>
<evidence type="ECO:0000313" key="2">
    <source>
        <dbReference type="Proteomes" id="UP000050326"/>
    </source>
</evidence>
<dbReference type="Proteomes" id="UP000050326">
    <property type="component" value="Unassembled WGS sequence"/>
</dbReference>
<proteinExistence type="predicted"/>
<accession>A0A0P8YUZ9</accession>
<dbReference type="EMBL" id="LKET01000039">
    <property type="protein sequence ID" value="KPU43530.1"/>
    <property type="molecule type" value="Genomic_DNA"/>
</dbReference>
<comment type="caution">
    <text evidence="1">The sequence shown here is derived from an EMBL/GenBank/DDBJ whole genome shotgun (WGS) entry which is preliminary data.</text>
</comment>
<protein>
    <submittedName>
        <fullName evidence="1">Uncharacterized protein</fullName>
    </submittedName>
</protein>
<keyword evidence="2" id="KW-1185">Reference proteome</keyword>
<gene>
    <name evidence="1" type="ORF">OXPF_29710</name>
</gene>
<name>A0A0P8YUZ9_9CLOT</name>
<dbReference type="STRING" id="36849.OXPF_29710"/>
<evidence type="ECO:0000313" key="1">
    <source>
        <dbReference type="EMBL" id="KPU43530.1"/>
    </source>
</evidence>
<sequence>MKTNSNYQNKVNDLVSQLHEGCFLVSNNEKEIIYSNEDYHILYSAEITKII</sequence>
<reference evidence="1 2" key="1">
    <citation type="submission" date="2015-09" db="EMBL/GenBank/DDBJ databases">
        <title>Genome sequence of Oxobacter pfennigii DSM 3222.</title>
        <authorList>
            <person name="Poehlein A."/>
            <person name="Bengelsdorf F.R."/>
            <person name="Schiel-Bengelsdorf B."/>
            <person name="Duerre P."/>
            <person name="Daniel R."/>
        </authorList>
    </citation>
    <scope>NUCLEOTIDE SEQUENCE [LARGE SCALE GENOMIC DNA]</scope>
    <source>
        <strain evidence="1 2">DSM 3222</strain>
    </source>
</reference>
<organism evidence="1 2">
    <name type="scientific">Oxobacter pfennigii</name>
    <dbReference type="NCBI Taxonomy" id="36849"/>
    <lineage>
        <taxon>Bacteria</taxon>
        <taxon>Bacillati</taxon>
        <taxon>Bacillota</taxon>
        <taxon>Clostridia</taxon>
        <taxon>Eubacteriales</taxon>
        <taxon>Clostridiaceae</taxon>
        <taxon>Oxobacter</taxon>
    </lineage>
</organism>